<dbReference type="PANTHER" id="PTHR44307:SF2">
    <property type="entry name" value="PHOSPHOETHANOLAMINE METHYLTRANSFERASE ISOFORM X1"/>
    <property type="match status" value="1"/>
</dbReference>
<dbReference type="Pfam" id="PF13649">
    <property type="entry name" value="Methyltransf_25"/>
    <property type="match status" value="1"/>
</dbReference>
<evidence type="ECO:0000256" key="5">
    <source>
        <dbReference type="ARBA" id="ARBA00047622"/>
    </source>
</evidence>
<keyword evidence="3 7" id="KW-0808">Transferase</keyword>
<feature type="domain" description="Methyltransferase" evidence="6">
    <location>
        <begin position="45"/>
        <end position="142"/>
    </location>
</feature>
<evidence type="ECO:0000256" key="2">
    <source>
        <dbReference type="ARBA" id="ARBA00022603"/>
    </source>
</evidence>
<dbReference type="AlphaFoldDB" id="A0A6M0RR45"/>
<dbReference type="InterPro" id="IPR029063">
    <property type="entry name" value="SAM-dependent_MTases_sf"/>
</dbReference>
<dbReference type="GO" id="GO:0000234">
    <property type="term" value="F:phosphoethanolamine N-methyltransferase activity"/>
    <property type="evidence" value="ECO:0007669"/>
    <property type="project" value="UniProtKB-EC"/>
</dbReference>
<dbReference type="Gene3D" id="2.20.25.110">
    <property type="entry name" value="S-adenosyl-L-methionine-dependent methyltransferases"/>
    <property type="match status" value="1"/>
</dbReference>
<keyword evidence="8" id="KW-1185">Reference proteome</keyword>
<accession>A0A6M0RR45</accession>
<proteinExistence type="predicted"/>
<keyword evidence="2 7" id="KW-0489">Methyltransferase</keyword>
<dbReference type="CDD" id="cd02440">
    <property type="entry name" value="AdoMet_MTases"/>
    <property type="match status" value="1"/>
</dbReference>
<dbReference type="PANTHER" id="PTHR44307">
    <property type="entry name" value="PHOSPHOETHANOLAMINE METHYLTRANSFERASE"/>
    <property type="match status" value="1"/>
</dbReference>
<comment type="pathway">
    <text evidence="4">Phospholipid metabolism.</text>
</comment>
<comment type="pathway">
    <text evidence="1">Lipid metabolism.</text>
</comment>
<evidence type="ECO:0000313" key="7">
    <source>
        <dbReference type="EMBL" id="NEZ58360.1"/>
    </source>
</evidence>
<comment type="caution">
    <text evidence="7">The sequence shown here is derived from an EMBL/GenBank/DDBJ whole genome shotgun (WGS) entry which is preliminary data.</text>
</comment>
<comment type="catalytic activity">
    <reaction evidence="5">
        <text>phosphoethanolamine + S-adenosyl-L-methionine = N-methylethanolamine phosphate + S-adenosyl-L-homocysteine + H(+)</text>
        <dbReference type="Rhea" id="RHEA:20365"/>
        <dbReference type="ChEBI" id="CHEBI:15378"/>
        <dbReference type="ChEBI" id="CHEBI:57781"/>
        <dbReference type="ChEBI" id="CHEBI:57856"/>
        <dbReference type="ChEBI" id="CHEBI:58190"/>
        <dbReference type="ChEBI" id="CHEBI:59789"/>
        <dbReference type="EC" id="2.1.1.103"/>
    </reaction>
    <physiologicalReaction direction="left-to-right" evidence="5">
        <dbReference type="Rhea" id="RHEA:20366"/>
    </physiologicalReaction>
</comment>
<dbReference type="Gene3D" id="3.40.50.150">
    <property type="entry name" value="Vaccinia Virus protein VP39"/>
    <property type="match status" value="1"/>
</dbReference>
<evidence type="ECO:0000256" key="4">
    <source>
        <dbReference type="ARBA" id="ARBA00025707"/>
    </source>
</evidence>
<evidence type="ECO:0000313" key="8">
    <source>
        <dbReference type="Proteomes" id="UP000481033"/>
    </source>
</evidence>
<dbReference type="SUPFAM" id="SSF53335">
    <property type="entry name" value="S-adenosyl-L-methionine-dependent methyltransferases"/>
    <property type="match status" value="1"/>
</dbReference>
<evidence type="ECO:0000259" key="6">
    <source>
        <dbReference type="Pfam" id="PF13649"/>
    </source>
</evidence>
<organism evidence="7 8">
    <name type="scientific">Adonisia turfae CCMR0081</name>
    <dbReference type="NCBI Taxonomy" id="2292702"/>
    <lineage>
        <taxon>Bacteria</taxon>
        <taxon>Bacillati</taxon>
        <taxon>Cyanobacteriota</taxon>
        <taxon>Adonisia</taxon>
        <taxon>Adonisia turfae</taxon>
    </lineage>
</organism>
<evidence type="ECO:0000256" key="1">
    <source>
        <dbReference type="ARBA" id="ARBA00005189"/>
    </source>
</evidence>
<evidence type="ECO:0000256" key="3">
    <source>
        <dbReference type="ARBA" id="ARBA00022679"/>
    </source>
</evidence>
<dbReference type="EMBL" id="QXHD01000004">
    <property type="protein sequence ID" value="NEZ58360.1"/>
    <property type="molecule type" value="Genomic_DNA"/>
</dbReference>
<gene>
    <name evidence="7" type="ORF">DXZ20_22480</name>
</gene>
<dbReference type="Proteomes" id="UP000481033">
    <property type="component" value="Unassembled WGS sequence"/>
</dbReference>
<dbReference type="RefSeq" id="WP_163700832.1">
    <property type="nucleotide sequence ID" value="NZ_QXHD01000004.1"/>
</dbReference>
<name>A0A6M0RR45_9CYAN</name>
<protein>
    <submittedName>
        <fullName evidence="7">Class I SAM-dependent methyltransferase</fullName>
    </submittedName>
</protein>
<dbReference type="GO" id="GO:0032259">
    <property type="term" value="P:methylation"/>
    <property type="evidence" value="ECO:0007669"/>
    <property type="project" value="UniProtKB-KW"/>
</dbReference>
<dbReference type="InterPro" id="IPR041698">
    <property type="entry name" value="Methyltransf_25"/>
</dbReference>
<reference evidence="7 8" key="1">
    <citation type="journal article" date="2020" name="Microb. Ecol.">
        <title>Ecogenomics of the Marine Benthic Filamentous Cyanobacterium Adonisia.</title>
        <authorList>
            <person name="Walter J.M."/>
            <person name="Coutinho F.H."/>
            <person name="Leomil L."/>
            <person name="Hargreaves P.I."/>
            <person name="Campeao M.E."/>
            <person name="Vieira V.V."/>
            <person name="Silva B.S."/>
            <person name="Fistarol G.O."/>
            <person name="Salomon P.S."/>
            <person name="Sawabe T."/>
            <person name="Mino S."/>
            <person name="Hosokawa M."/>
            <person name="Miyashita H."/>
            <person name="Maruyama F."/>
            <person name="van Verk M.C."/>
            <person name="Dutilh B.E."/>
            <person name="Thompson C.C."/>
            <person name="Thompson F.L."/>
        </authorList>
    </citation>
    <scope>NUCLEOTIDE SEQUENCE [LARGE SCALE GENOMIC DNA]</scope>
    <source>
        <strain evidence="7 8">CCMR0081</strain>
    </source>
</reference>
<sequence>MNDFYDRLAPFYHIIYKDWDTAVETQATQLSTIMHDHWGEKAQHILDVSCGIGTQTLGLAAKGYSVTASDLSPKEIQRAIEEARLRHLNISFSVCDMREAYNHHQIRFDVVISCDNSIPHLLSDGEILKALKQMYACTCTGGGCLLTVRDYDKEERGQGLVKPYGVREDAGKRYFVFQVWDFEGEIYDVSMYFIEENRQSDIANTHVMRSRYYAITPTRLMQLMEAAGYTSVTRLDEPFFQPVLVGTRSA</sequence>